<dbReference type="OMA" id="LYMAAME"/>
<dbReference type="eggNOG" id="ENOG502RRNS">
    <property type="taxonomic scope" value="Eukaryota"/>
</dbReference>
<keyword evidence="3" id="KW-1185">Reference proteome</keyword>
<evidence type="ECO:0000313" key="3">
    <source>
        <dbReference type="Proteomes" id="UP000026962"/>
    </source>
</evidence>
<dbReference type="EnsemblPlants" id="OPUNC09G02530.1">
    <property type="protein sequence ID" value="OPUNC09G02530.1"/>
    <property type="gene ID" value="OPUNC09G02530"/>
</dbReference>
<organism evidence="2">
    <name type="scientific">Oryza punctata</name>
    <name type="common">Red rice</name>
    <dbReference type="NCBI Taxonomy" id="4537"/>
    <lineage>
        <taxon>Eukaryota</taxon>
        <taxon>Viridiplantae</taxon>
        <taxon>Streptophyta</taxon>
        <taxon>Embryophyta</taxon>
        <taxon>Tracheophyta</taxon>
        <taxon>Spermatophyta</taxon>
        <taxon>Magnoliopsida</taxon>
        <taxon>Liliopsida</taxon>
        <taxon>Poales</taxon>
        <taxon>Poaceae</taxon>
        <taxon>BOP clade</taxon>
        <taxon>Oryzoideae</taxon>
        <taxon>Oryzeae</taxon>
        <taxon>Oryzinae</taxon>
        <taxon>Oryza</taxon>
    </lineage>
</organism>
<evidence type="ECO:0000313" key="2">
    <source>
        <dbReference type="EnsemblPlants" id="OPUNC09G02530.1"/>
    </source>
</evidence>
<dbReference type="Pfam" id="PF12937">
    <property type="entry name" value="F-box-like"/>
    <property type="match status" value="1"/>
</dbReference>
<dbReference type="STRING" id="4537.A0A0E0LZ01"/>
<evidence type="ECO:0000259" key="1">
    <source>
        <dbReference type="Pfam" id="PF12937"/>
    </source>
</evidence>
<dbReference type="Gramene" id="OPUNC09G02530.1">
    <property type="protein sequence ID" value="OPUNC09G02530.1"/>
    <property type="gene ID" value="OPUNC09G02530"/>
</dbReference>
<accession>A0A0E0LZ01</accession>
<dbReference type="InterPro" id="IPR001810">
    <property type="entry name" value="F-box_dom"/>
</dbReference>
<reference evidence="2" key="2">
    <citation type="submission" date="2018-05" db="EMBL/GenBank/DDBJ databases">
        <title>OpunRS2 (Oryza punctata Reference Sequence Version 2).</title>
        <authorList>
            <person name="Zhang J."/>
            <person name="Kudrna D."/>
            <person name="Lee S."/>
            <person name="Talag J."/>
            <person name="Welchert J."/>
            <person name="Wing R.A."/>
        </authorList>
    </citation>
    <scope>NUCLEOTIDE SEQUENCE [LARGE SCALE GENOMIC DNA]</scope>
</reference>
<dbReference type="CDD" id="cd09917">
    <property type="entry name" value="F-box_SF"/>
    <property type="match status" value="1"/>
</dbReference>
<dbReference type="HOGENOM" id="CLU_024027_2_0_1"/>
<protein>
    <recommendedName>
        <fullName evidence="1">F-box domain-containing protein</fullName>
    </recommendedName>
</protein>
<dbReference type="Gene3D" id="1.20.1280.50">
    <property type="match status" value="1"/>
</dbReference>
<proteinExistence type="predicted"/>
<dbReference type="PANTHER" id="PTHR33207">
    <property type="entry name" value="F-BOX DOMAIN CONTAINING PROTEIN-RELATED"/>
    <property type="match status" value="1"/>
</dbReference>
<dbReference type="InterPro" id="IPR036047">
    <property type="entry name" value="F-box-like_dom_sf"/>
</dbReference>
<sequence>MASETLLPPPPTVADLTDDTLRYILHRLAPADLLRAALACHRWRRAAARCVEGTPPPLLGYFFHPADTPLTAQIVASSGALHPAAFAPLDASSPRLSLDGLGGGTKGFSIYDVHLGLVLLLPESLPSGILPRILVLDPASRRRALLPQPPRDALPGDRWRGRRHIVGAAVLSRAHPSRLCFDAVCLTVDDEHPRAWVASYRDGECSWRALPQDTRVTVAFDPFWFEGRCVHAAGDIYWHICNSGRLLKLDPATLNFSYLLAPSELGDRNKKFRIGEAPEDGRLGMATVEDQELQFWVRGEANWSDNGWFLQKRMNMRKVFDTVPGLPRDKVSRIICIWLSDIDAGRTGKLFIKTEGYGRYSFHMDTAKLERLATEDGKEYGHPIYAYFVAWPPAFLAPEI</sequence>
<reference evidence="2" key="1">
    <citation type="submission" date="2015-04" db="UniProtKB">
        <authorList>
            <consortium name="EnsemblPlants"/>
        </authorList>
    </citation>
    <scope>IDENTIFICATION</scope>
</reference>
<name>A0A0E0LZ01_ORYPU</name>
<feature type="domain" description="F-box" evidence="1">
    <location>
        <begin position="19"/>
        <end position="48"/>
    </location>
</feature>
<dbReference type="SUPFAM" id="SSF81383">
    <property type="entry name" value="F-box domain"/>
    <property type="match status" value="1"/>
</dbReference>
<dbReference type="AlphaFoldDB" id="A0A0E0LZ01"/>
<dbReference type="Proteomes" id="UP000026962">
    <property type="component" value="Chromosome 9"/>
</dbReference>